<protein>
    <submittedName>
        <fullName evidence="1">Uncharacterized protein</fullName>
    </submittedName>
</protein>
<dbReference type="RefSeq" id="WP_101459677.1">
    <property type="nucleotide sequence ID" value="NZ_CP025408.1"/>
</dbReference>
<organism evidence="1 2">
    <name type="scientific">Paracoccus tegillarcae</name>
    <dbReference type="NCBI Taxonomy" id="1529068"/>
    <lineage>
        <taxon>Bacteria</taxon>
        <taxon>Pseudomonadati</taxon>
        <taxon>Pseudomonadota</taxon>
        <taxon>Alphaproteobacteria</taxon>
        <taxon>Rhodobacterales</taxon>
        <taxon>Paracoccaceae</taxon>
        <taxon>Paracoccus</taxon>
    </lineage>
</organism>
<reference evidence="1 2" key="1">
    <citation type="submission" date="2017-12" db="EMBL/GenBank/DDBJ databases">
        <authorList>
            <person name="Hurst M.R.H."/>
        </authorList>
    </citation>
    <scope>NUCLEOTIDE SEQUENCE [LARGE SCALE GENOMIC DNA]</scope>
    <source>
        <strain evidence="1 2">BM15</strain>
    </source>
</reference>
<proteinExistence type="predicted"/>
<evidence type="ECO:0000313" key="1">
    <source>
        <dbReference type="EMBL" id="AUH33004.1"/>
    </source>
</evidence>
<evidence type="ECO:0000313" key="2">
    <source>
        <dbReference type="Proteomes" id="UP000233742"/>
    </source>
</evidence>
<sequence>MSEGWRNVRPSDFAFLTSRFSCIRTVACGLWHDATGEEHNVLGVWGQPTHLSLHDKLDEAGIDSVGRDALKQAEDAGHRGSRIRSGASDLAHQIWRIWACATIAPVATPPGAPP</sequence>
<name>A0A2K9EUT2_9RHOB</name>
<dbReference type="Proteomes" id="UP000233742">
    <property type="component" value="Chromosome"/>
</dbReference>
<dbReference type="EMBL" id="CP025408">
    <property type="protein sequence ID" value="AUH33004.1"/>
    <property type="molecule type" value="Genomic_DNA"/>
</dbReference>
<dbReference type="AlphaFoldDB" id="A0A2K9EUT2"/>
<gene>
    <name evidence="1" type="ORF">CUV01_06000</name>
</gene>
<accession>A0A2K9EUT2</accession>
<dbReference type="KEGG" id="paro:CUV01_06000"/>
<keyword evidence="2" id="KW-1185">Reference proteome</keyword>